<gene>
    <name evidence="8" type="primary">RvY_02940-1</name>
    <name evidence="8" type="synonym">RvY_02940.1</name>
    <name evidence="8" type="ORF">RvY_02940</name>
</gene>
<dbReference type="GO" id="GO:0016020">
    <property type="term" value="C:membrane"/>
    <property type="evidence" value="ECO:0007669"/>
    <property type="project" value="UniProtKB-SubCell"/>
</dbReference>
<proteinExistence type="predicted"/>
<accession>A0A1D1ULD7</accession>
<protein>
    <recommendedName>
        <fullName evidence="7">MSP domain-containing protein</fullName>
    </recommendedName>
</protein>
<feature type="transmembrane region" description="Helical" evidence="6">
    <location>
        <begin position="193"/>
        <end position="214"/>
    </location>
</feature>
<feature type="region of interest" description="Disordered" evidence="5">
    <location>
        <begin position="1"/>
        <end position="20"/>
    </location>
</feature>
<dbReference type="Pfam" id="PF00635">
    <property type="entry name" value="Motile_Sperm"/>
    <property type="match status" value="1"/>
</dbReference>
<keyword evidence="9" id="KW-1185">Reference proteome</keyword>
<evidence type="ECO:0000313" key="8">
    <source>
        <dbReference type="EMBL" id="GAU90536.1"/>
    </source>
</evidence>
<reference evidence="8 9" key="1">
    <citation type="journal article" date="2016" name="Nat. Commun.">
        <title>Extremotolerant tardigrade genome and improved radiotolerance of human cultured cells by tardigrade-unique protein.</title>
        <authorList>
            <person name="Hashimoto T."/>
            <person name="Horikawa D.D."/>
            <person name="Saito Y."/>
            <person name="Kuwahara H."/>
            <person name="Kozuka-Hata H."/>
            <person name="Shin-I T."/>
            <person name="Minakuchi Y."/>
            <person name="Ohishi K."/>
            <person name="Motoyama A."/>
            <person name="Aizu T."/>
            <person name="Enomoto A."/>
            <person name="Kondo K."/>
            <person name="Tanaka S."/>
            <person name="Hara Y."/>
            <person name="Koshikawa S."/>
            <person name="Sagara H."/>
            <person name="Miura T."/>
            <person name="Yokobori S."/>
            <person name="Miyagawa K."/>
            <person name="Suzuki Y."/>
            <person name="Kubo T."/>
            <person name="Oyama M."/>
            <person name="Kohara Y."/>
            <person name="Fujiyama A."/>
            <person name="Arakawa K."/>
            <person name="Katayama T."/>
            <person name="Toyoda A."/>
            <person name="Kunieda T."/>
        </authorList>
    </citation>
    <scope>NUCLEOTIDE SEQUENCE [LARGE SCALE GENOMIC DNA]</scope>
    <source>
        <strain evidence="8 9">YOKOZUNA-1</strain>
    </source>
</reference>
<keyword evidence="3 6" id="KW-1133">Transmembrane helix</keyword>
<feature type="region of interest" description="Disordered" evidence="5">
    <location>
        <begin position="140"/>
        <end position="190"/>
    </location>
</feature>
<evidence type="ECO:0000256" key="6">
    <source>
        <dbReference type="SAM" id="Phobius"/>
    </source>
</evidence>
<organism evidence="8 9">
    <name type="scientific">Ramazzottius varieornatus</name>
    <name type="common">Water bear</name>
    <name type="synonym">Tardigrade</name>
    <dbReference type="NCBI Taxonomy" id="947166"/>
    <lineage>
        <taxon>Eukaryota</taxon>
        <taxon>Metazoa</taxon>
        <taxon>Ecdysozoa</taxon>
        <taxon>Tardigrada</taxon>
        <taxon>Eutardigrada</taxon>
        <taxon>Parachela</taxon>
        <taxon>Hypsibioidea</taxon>
        <taxon>Ramazzottiidae</taxon>
        <taxon>Ramazzottius</taxon>
    </lineage>
</organism>
<dbReference type="InterPro" id="IPR013783">
    <property type="entry name" value="Ig-like_fold"/>
</dbReference>
<feature type="compositionally biased region" description="Basic and acidic residues" evidence="5">
    <location>
        <begin position="1"/>
        <end position="12"/>
    </location>
</feature>
<feature type="domain" description="MSP" evidence="7">
    <location>
        <begin position="20"/>
        <end position="135"/>
    </location>
</feature>
<evidence type="ECO:0000256" key="1">
    <source>
        <dbReference type="ARBA" id="ARBA00004141"/>
    </source>
</evidence>
<sequence>MALLRRSGDGTKNEPSSAASARELPVFTFPNSLAFYADDKDTLRQIMTVYNPYEFPIKFRVYSTAPKTYSVTDSQGTVKPGFCSDIVVRHNATGPPKYGHPEKFRIQIYDSLGSGLKDDSFGGLLGRKDIEATLYERRPISTSSDASHSEREEDGTFTRLAGNTSSTTYPRDTPSAEWNPGRRSQTFNPPAQFAPPSPVILLVALLCVVVLCLPTENTTIHSQLPVYLHLSINQKLVAAYILGLITMVILRA</sequence>
<keyword evidence="2 6" id="KW-0812">Transmembrane</keyword>
<name>A0A1D1ULD7_RAMVA</name>
<evidence type="ECO:0000313" key="9">
    <source>
        <dbReference type="Proteomes" id="UP000186922"/>
    </source>
</evidence>
<dbReference type="PROSITE" id="PS50202">
    <property type="entry name" value="MSP"/>
    <property type="match status" value="1"/>
</dbReference>
<dbReference type="GO" id="GO:0005737">
    <property type="term" value="C:cytoplasm"/>
    <property type="evidence" value="ECO:0007669"/>
    <property type="project" value="TreeGrafter"/>
</dbReference>
<dbReference type="InterPro" id="IPR000535">
    <property type="entry name" value="MSP_dom"/>
</dbReference>
<dbReference type="InterPro" id="IPR039283">
    <property type="entry name" value="MOSPD1/3"/>
</dbReference>
<evidence type="ECO:0000256" key="3">
    <source>
        <dbReference type="ARBA" id="ARBA00022989"/>
    </source>
</evidence>
<dbReference type="OrthoDB" id="10022288at2759"/>
<evidence type="ECO:0000256" key="4">
    <source>
        <dbReference type="ARBA" id="ARBA00023136"/>
    </source>
</evidence>
<feature type="compositionally biased region" description="Basic and acidic residues" evidence="5">
    <location>
        <begin position="147"/>
        <end position="156"/>
    </location>
</feature>
<evidence type="ECO:0000256" key="2">
    <source>
        <dbReference type="ARBA" id="ARBA00022692"/>
    </source>
</evidence>
<dbReference type="EMBL" id="BDGG01000001">
    <property type="protein sequence ID" value="GAU90536.1"/>
    <property type="molecule type" value="Genomic_DNA"/>
</dbReference>
<feature type="transmembrane region" description="Helical" evidence="6">
    <location>
        <begin position="226"/>
        <end position="250"/>
    </location>
</feature>
<dbReference type="Gene3D" id="2.60.40.10">
    <property type="entry name" value="Immunoglobulins"/>
    <property type="match status" value="1"/>
</dbReference>
<dbReference type="InterPro" id="IPR008962">
    <property type="entry name" value="PapD-like_sf"/>
</dbReference>
<dbReference type="SUPFAM" id="SSF49354">
    <property type="entry name" value="PapD-like"/>
    <property type="match status" value="1"/>
</dbReference>
<dbReference type="PANTHER" id="PTHR34441">
    <property type="entry name" value="MOTILE SPERM DOMAIN-CONTAINING PROTEIN 1"/>
    <property type="match status" value="1"/>
</dbReference>
<evidence type="ECO:0000259" key="7">
    <source>
        <dbReference type="PROSITE" id="PS50202"/>
    </source>
</evidence>
<keyword evidence="4 6" id="KW-0472">Membrane</keyword>
<dbReference type="Proteomes" id="UP000186922">
    <property type="component" value="Unassembled WGS sequence"/>
</dbReference>
<comment type="caution">
    <text evidence="8">The sequence shown here is derived from an EMBL/GenBank/DDBJ whole genome shotgun (WGS) entry which is preliminary data.</text>
</comment>
<comment type="subcellular location">
    <subcellularLocation>
        <location evidence="1">Membrane</location>
        <topology evidence="1">Multi-pass membrane protein</topology>
    </subcellularLocation>
</comment>
<evidence type="ECO:0000256" key="5">
    <source>
        <dbReference type="SAM" id="MobiDB-lite"/>
    </source>
</evidence>
<dbReference type="STRING" id="947166.A0A1D1ULD7"/>
<dbReference type="AlphaFoldDB" id="A0A1D1ULD7"/>
<dbReference type="PANTHER" id="PTHR34441:SF1">
    <property type="entry name" value="MOTILE SPERM DOMAIN-CONTAINING 1"/>
    <property type="match status" value="1"/>
</dbReference>
<feature type="compositionally biased region" description="Polar residues" evidence="5">
    <location>
        <begin position="161"/>
        <end position="170"/>
    </location>
</feature>